<keyword evidence="1" id="KW-0614">Plasmid</keyword>
<dbReference type="InterPro" id="IPR004239">
    <property type="entry name" value="DUF228"/>
</dbReference>
<accession>A0A172XCN7</accession>
<dbReference type="AlphaFoldDB" id="A0A172XCN7"/>
<dbReference type="Proteomes" id="UP000264231">
    <property type="component" value="Plasmid lp159"/>
</dbReference>
<gene>
    <name evidence="1" type="ORF">A7978_04695</name>
</gene>
<protein>
    <submittedName>
        <fullName evidence="1">Uncharacterized protein</fullName>
    </submittedName>
</protein>
<dbReference type="Pfam" id="PF02989">
    <property type="entry name" value="DUF228"/>
    <property type="match status" value="1"/>
</dbReference>
<reference evidence="1 2" key="1">
    <citation type="submission" date="2016-05" db="EMBL/GenBank/DDBJ databases">
        <title>Chromosome and linear plasmid sequence of a 2015 human isolate of tick-borne relapsing fever spirochete, Borrelia turicatae.</title>
        <authorList>
            <person name="Kingry L.C."/>
            <person name="Dhwani B."/>
            <person name="Replogle A."/>
            <person name="Sexton C."/>
            <person name="Rowe L."/>
            <person name="Stermole B.M."/>
            <person name="Christensen A.M."/>
            <person name="Schriefer M.E."/>
        </authorList>
    </citation>
    <scope>NUCLEOTIDE SEQUENCE [LARGE SCALE GENOMIC DNA]</scope>
    <source>
        <strain evidence="1 2">BTE5EL</strain>
        <plasmid evidence="1 2">lp159</plasmid>
    </source>
</reference>
<dbReference type="EMBL" id="CP015630">
    <property type="protein sequence ID" value="ANF34411.1"/>
    <property type="molecule type" value="Genomic_DNA"/>
</dbReference>
<sequence>MPNDSEPGKAAPTVEKSRIKNEIASLRAKRQTSILEQLKNYSTYPAVFDKTSRFGASDFYFTHRGGLQYSVADKLENYQAINFCYKRGVKLVIENGMAPRVAYGGLSDLYGICIDYDEATKTATVISTASSFECILLSDSSIKAGDKLAFDDLGFLGKVVDSTPVQAIALSDAYEFKDKPGLHGTKIMFVSRPAAPVVGG</sequence>
<geneLocation type="plasmid" evidence="1 2">
    <name>lp159</name>
</geneLocation>
<proteinExistence type="predicted"/>
<organism evidence="1 2">
    <name type="scientific">Borrelia turicatae</name>
    <dbReference type="NCBI Taxonomy" id="142"/>
    <lineage>
        <taxon>Bacteria</taxon>
        <taxon>Pseudomonadati</taxon>
        <taxon>Spirochaetota</taxon>
        <taxon>Spirochaetia</taxon>
        <taxon>Spirochaetales</taxon>
        <taxon>Borreliaceae</taxon>
        <taxon>Borrelia</taxon>
    </lineage>
</organism>
<evidence type="ECO:0000313" key="1">
    <source>
        <dbReference type="EMBL" id="ANF34411.1"/>
    </source>
</evidence>
<name>A0A172XCN7_BORTU</name>
<evidence type="ECO:0000313" key="2">
    <source>
        <dbReference type="Proteomes" id="UP000264231"/>
    </source>
</evidence>
<dbReference type="RefSeq" id="WP_119024351.1">
    <property type="nucleotide sequence ID" value="NZ_CP015630.1"/>
</dbReference>